<dbReference type="PANTHER" id="PTHR24014">
    <property type="entry name" value="2-OXOGLUTARATE AND IRON-DEPENDENT OXYGENASE DOMAIN-CONTAINING PROTEIN 2"/>
    <property type="match status" value="1"/>
</dbReference>
<comment type="caution">
    <text evidence="8">The sequence shown here is derived from an EMBL/GenBank/DDBJ whole genome shotgun (WGS) entry which is preliminary data.</text>
</comment>
<dbReference type="GO" id="GO:0051213">
    <property type="term" value="F:dioxygenase activity"/>
    <property type="evidence" value="ECO:0007669"/>
    <property type="project" value="UniProtKB-KW"/>
</dbReference>
<protein>
    <recommendedName>
        <fullName evidence="7">Fe2OG dioxygenase domain-containing protein</fullName>
    </recommendedName>
</protein>
<dbReference type="GO" id="GO:0005506">
    <property type="term" value="F:iron ion binding"/>
    <property type="evidence" value="ECO:0007669"/>
    <property type="project" value="InterPro"/>
</dbReference>
<name>A0A0M0J773_9EUKA</name>
<accession>A0A0M0J773</accession>
<evidence type="ECO:0000256" key="2">
    <source>
        <dbReference type="ARBA" id="ARBA00022723"/>
    </source>
</evidence>
<keyword evidence="5" id="KW-0560">Oxidoreductase</keyword>
<dbReference type="GO" id="GO:0031418">
    <property type="term" value="F:L-ascorbic acid binding"/>
    <property type="evidence" value="ECO:0007669"/>
    <property type="project" value="UniProtKB-KW"/>
</dbReference>
<keyword evidence="4" id="KW-0223">Dioxygenase</keyword>
<keyword evidence="9" id="KW-1185">Reference proteome</keyword>
<organism evidence="8 9">
    <name type="scientific">Chrysochromulina tobinii</name>
    <dbReference type="NCBI Taxonomy" id="1460289"/>
    <lineage>
        <taxon>Eukaryota</taxon>
        <taxon>Haptista</taxon>
        <taxon>Haptophyta</taxon>
        <taxon>Prymnesiophyceae</taxon>
        <taxon>Prymnesiales</taxon>
        <taxon>Chrysochromulinaceae</taxon>
        <taxon>Chrysochromulina</taxon>
    </lineage>
</organism>
<dbReference type="Proteomes" id="UP000037460">
    <property type="component" value="Unassembled WGS sequence"/>
</dbReference>
<keyword evidence="6" id="KW-0408">Iron</keyword>
<sequence length="329" mass="36662">MALAMFVKALEGPLPRWRPADAHEETDDAHEAAKDAHEAAWYRVAASHHEDAQTCAAYQSLCLHTELFQRPQPSWFAPSFAAAFAHGPPTAAAVRALVEEVSPGVFAFDFLSPSFCERLLCELEHYDSSGLPVVRPNSMNRYGVVLNSIGMEKTIDALQRHYVRALAAALFPVEGEHVDHHHAFMVQYKHGEDLGLDMHTDACDVTLNVCLGKEFTGAGLTFCGLRGGGRERTFSYRHQHVKGRAIMHAGHHRHGADDILGGERYNLILWNKSSTFRASKDYMNKVARPEADEADKPDLVCLSYTHDDDYEKYRPLPAGVVPRRERCAG</sequence>
<evidence type="ECO:0000256" key="6">
    <source>
        <dbReference type="ARBA" id="ARBA00023004"/>
    </source>
</evidence>
<feature type="domain" description="Fe2OG dioxygenase" evidence="7">
    <location>
        <begin position="179"/>
        <end position="273"/>
    </location>
</feature>
<dbReference type="PROSITE" id="PS51471">
    <property type="entry name" value="FE2OG_OXY"/>
    <property type="match status" value="1"/>
</dbReference>
<dbReference type="AlphaFoldDB" id="A0A0M0J773"/>
<comment type="cofactor">
    <cofactor evidence="1">
        <name>L-ascorbate</name>
        <dbReference type="ChEBI" id="CHEBI:38290"/>
    </cofactor>
</comment>
<dbReference type="PANTHER" id="PTHR24014:SF4">
    <property type="entry name" value="2-OXOGLUTARATE AND IRON-DEPENDENT OXYGENASE DOMAIN-CONTAINING PROTEIN 2"/>
    <property type="match status" value="1"/>
</dbReference>
<reference evidence="9" key="1">
    <citation type="journal article" date="2015" name="PLoS Genet.">
        <title>Genome Sequence and Transcriptome Analyses of Chrysochromulina tobin: Metabolic Tools for Enhanced Algal Fitness in the Prominent Order Prymnesiales (Haptophyceae).</title>
        <authorList>
            <person name="Hovde B.T."/>
            <person name="Deodato C.R."/>
            <person name="Hunsperger H.M."/>
            <person name="Ryken S.A."/>
            <person name="Yost W."/>
            <person name="Jha R.K."/>
            <person name="Patterson J."/>
            <person name="Monnat R.J. Jr."/>
            <person name="Barlow S.B."/>
            <person name="Starkenburg S.R."/>
            <person name="Cattolico R.A."/>
        </authorList>
    </citation>
    <scope>NUCLEOTIDE SEQUENCE</scope>
    <source>
        <strain evidence="9">CCMP291</strain>
    </source>
</reference>
<dbReference type="OrthoDB" id="1736837at2759"/>
<proteinExistence type="predicted"/>
<evidence type="ECO:0000313" key="8">
    <source>
        <dbReference type="EMBL" id="KOO22197.1"/>
    </source>
</evidence>
<gene>
    <name evidence="8" type="ORF">Ctob_004966</name>
</gene>
<dbReference type="InterPro" id="IPR005123">
    <property type="entry name" value="Oxoglu/Fe-dep_dioxygenase_dom"/>
</dbReference>
<evidence type="ECO:0000256" key="3">
    <source>
        <dbReference type="ARBA" id="ARBA00022896"/>
    </source>
</evidence>
<keyword evidence="3" id="KW-0847">Vitamin C</keyword>
<dbReference type="GO" id="GO:0016705">
    <property type="term" value="F:oxidoreductase activity, acting on paired donors, with incorporation or reduction of molecular oxygen"/>
    <property type="evidence" value="ECO:0007669"/>
    <property type="project" value="InterPro"/>
</dbReference>
<dbReference type="Pfam" id="PF25238">
    <property type="entry name" value="OGFOD2-like"/>
    <property type="match status" value="1"/>
</dbReference>
<evidence type="ECO:0000256" key="4">
    <source>
        <dbReference type="ARBA" id="ARBA00022964"/>
    </source>
</evidence>
<evidence type="ECO:0000256" key="5">
    <source>
        <dbReference type="ARBA" id="ARBA00023002"/>
    </source>
</evidence>
<evidence type="ECO:0000259" key="7">
    <source>
        <dbReference type="PROSITE" id="PS51471"/>
    </source>
</evidence>
<evidence type="ECO:0000313" key="9">
    <source>
        <dbReference type="Proteomes" id="UP000037460"/>
    </source>
</evidence>
<dbReference type="SMART" id="SM00702">
    <property type="entry name" value="P4Hc"/>
    <property type="match status" value="1"/>
</dbReference>
<keyword evidence="2" id="KW-0479">Metal-binding</keyword>
<dbReference type="EMBL" id="JWZX01003302">
    <property type="protein sequence ID" value="KOO22197.1"/>
    <property type="molecule type" value="Genomic_DNA"/>
</dbReference>
<dbReference type="InterPro" id="IPR006620">
    <property type="entry name" value="Pro_4_hyd_alph"/>
</dbReference>
<evidence type="ECO:0000256" key="1">
    <source>
        <dbReference type="ARBA" id="ARBA00001961"/>
    </source>
</evidence>